<dbReference type="Proteomes" id="UP000048908">
    <property type="component" value="Unassembled WGS sequence"/>
</dbReference>
<dbReference type="STRING" id="282197.SAMN04488517_1179"/>
<keyword evidence="3" id="KW-1185">Reference proteome</keyword>
<dbReference type="Pfam" id="PF13469">
    <property type="entry name" value="Sulfotransfer_3"/>
    <property type="match status" value="1"/>
</dbReference>
<organism evidence="2 3">
    <name type="scientific">Jannaschia rubra</name>
    <dbReference type="NCBI Taxonomy" id="282197"/>
    <lineage>
        <taxon>Bacteria</taxon>
        <taxon>Pseudomonadati</taxon>
        <taxon>Pseudomonadota</taxon>
        <taxon>Alphaproteobacteria</taxon>
        <taxon>Rhodobacterales</taxon>
        <taxon>Roseobacteraceae</taxon>
        <taxon>Jannaschia</taxon>
    </lineage>
</organism>
<evidence type="ECO:0000256" key="1">
    <source>
        <dbReference type="SAM" id="MobiDB-lite"/>
    </source>
</evidence>
<dbReference type="InterPro" id="IPR027417">
    <property type="entry name" value="P-loop_NTPase"/>
</dbReference>
<feature type="region of interest" description="Disordered" evidence="1">
    <location>
        <begin position="300"/>
        <end position="325"/>
    </location>
</feature>
<proteinExistence type="predicted"/>
<dbReference type="AlphaFoldDB" id="A0A0M6XVP5"/>
<gene>
    <name evidence="2" type="ORF">JAN5088_03588</name>
</gene>
<evidence type="ECO:0000313" key="3">
    <source>
        <dbReference type="Proteomes" id="UP000048908"/>
    </source>
</evidence>
<dbReference type="SUPFAM" id="SSF52540">
    <property type="entry name" value="P-loop containing nucleoside triphosphate hydrolases"/>
    <property type="match status" value="1"/>
</dbReference>
<dbReference type="RefSeq" id="WP_055684157.1">
    <property type="nucleotide sequence ID" value="NZ_CANMUL010000014.1"/>
</dbReference>
<name>A0A0M6XVP5_9RHOB</name>
<sequence length="325" mass="35189">MPADPVPGARAVFVLGLQRSGTTWVANMLHGSGAVAAVAAEDHRGVHESLFFSHFARAFGPLSDPAARDAFRTAFAASDYWLLTGLPDALLDAAIATARDHAQVFEVVMDAVADRQGAPLWLEKSPHHTLLARDLARRYPAARFVCVTRDSRTLIASRLSAYGRSPPRGARRLADIARGALANALHTRYLRRFAAAEPRAHLLRYDTLAADPDRGRADLVRALGLAVAPDTLVSAFAPNTSHDRGAGTRRLSGLDLAVVRLADALGRALPLGVLGRIERRRRERRGADWPGWVWRRSGFDPASAQARPDVEGAHGDQQDDAPRHG</sequence>
<dbReference type="EMBL" id="CXPG01000026">
    <property type="protein sequence ID" value="CTQ34792.1"/>
    <property type="molecule type" value="Genomic_DNA"/>
</dbReference>
<feature type="compositionally biased region" description="Basic and acidic residues" evidence="1">
    <location>
        <begin position="308"/>
        <end position="325"/>
    </location>
</feature>
<reference evidence="2 3" key="1">
    <citation type="submission" date="2015-07" db="EMBL/GenBank/DDBJ databases">
        <authorList>
            <person name="Noorani M."/>
        </authorList>
    </citation>
    <scope>NUCLEOTIDE SEQUENCE [LARGE SCALE GENOMIC DNA]</scope>
    <source>
        <strain evidence="2 3">CECT 5088</strain>
    </source>
</reference>
<protein>
    <recommendedName>
        <fullName evidence="4">Sulfotransferase domain protein</fullName>
    </recommendedName>
</protein>
<accession>A0A0M6XVP5</accession>
<dbReference type="Gene3D" id="3.40.50.300">
    <property type="entry name" value="P-loop containing nucleotide triphosphate hydrolases"/>
    <property type="match status" value="1"/>
</dbReference>
<dbReference type="OrthoDB" id="5432096at2"/>
<evidence type="ECO:0000313" key="2">
    <source>
        <dbReference type="EMBL" id="CTQ34792.1"/>
    </source>
</evidence>
<evidence type="ECO:0008006" key="4">
    <source>
        <dbReference type="Google" id="ProtNLM"/>
    </source>
</evidence>